<keyword evidence="2" id="KW-0489">Methyltransferase</keyword>
<reference evidence="3" key="1">
    <citation type="submission" date="2016-10" db="EMBL/GenBank/DDBJ databases">
        <authorList>
            <person name="Varghese N."/>
            <person name="Submissions S."/>
        </authorList>
    </citation>
    <scope>NUCLEOTIDE SEQUENCE [LARGE SCALE GENOMIC DNA]</scope>
    <source>
        <strain evidence="3">DSM 27981</strain>
    </source>
</reference>
<evidence type="ECO:0000313" key="2">
    <source>
        <dbReference type="EMBL" id="SFE79035.1"/>
    </source>
</evidence>
<organism evidence="2 3">
    <name type="scientific">Paracidovorax wautersii</name>
    <dbReference type="NCBI Taxonomy" id="1177982"/>
    <lineage>
        <taxon>Bacteria</taxon>
        <taxon>Pseudomonadati</taxon>
        <taxon>Pseudomonadota</taxon>
        <taxon>Betaproteobacteria</taxon>
        <taxon>Burkholderiales</taxon>
        <taxon>Comamonadaceae</taxon>
        <taxon>Paracidovorax</taxon>
    </lineage>
</organism>
<feature type="domain" description="Methyltransferase" evidence="1">
    <location>
        <begin position="55"/>
        <end position="152"/>
    </location>
</feature>
<dbReference type="RefSeq" id="WP_092939397.1">
    <property type="nucleotide sequence ID" value="NZ_FONX01000005.1"/>
</dbReference>
<dbReference type="InterPro" id="IPR029063">
    <property type="entry name" value="SAM-dependent_MTases_sf"/>
</dbReference>
<evidence type="ECO:0000259" key="1">
    <source>
        <dbReference type="Pfam" id="PF13649"/>
    </source>
</evidence>
<keyword evidence="2" id="KW-0808">Transferase</keyword>
<dbReference type="STRING" id="1177982.SAMN04489711_105158"/>
<evidence type="ECO:0000313" key="3">
    <source>
        <dbReference type="Proteomes" id="UP000199119"/>
    </source>
</evidence>
<gene>
    <name evidence="2" type="ORF">SAMN04489711_105158</name>
</gene>
<dbReference type="Gene3D" id="3.40.50.150">
    <property type="entry name" value="Vaccinia Virus protein VP39"/>
    <property type="match status" value="1"/>
</dbReference>
<proteinExistence type="predicted"/>
<dbReference type="Proteomes" id="UP000199119">
    <property type="component" value="Unassembled WGS sequence"/>
</dbReference>
<dbReference type="SUPFAM" id="SSF53335">
    <property type="entry name" value="S-adenosyl-L-methionine-dependent methyltransferases"/>
    <property type="match status" value="1"/>
</dbReference>
<dbReference type="Pfam" id="PF13649">
    <property type="entry name" value="Methyltransf_25"/>
    <property type="match status" value="1"/>
</dbReference>
<dbReference type="CDD" id="cd02440">
    <property type="entry name" value="AdoMet_MTases"/>
    <property type="match status" value="1"/>
</dbReference>
<accession>A0A1I2DEM1</accession>
<dbReference type="AlphaFoldDB" id="A0A1I2DEM1"/>
<dbReference type="OrthoDB" id="9786503at2"/>
<dbReference type="InterPro" id="IPR041698">
    <property type="entry name" value="Methyltransf_25"/>
</dbReference>
<dbReference type="EMBL" id="FONX01000005">
    <property type="protein sequence ID" value="SFE79035.1"/>
    <property type="molecule type" value="Genomic_DNA"/>
</dbReference>
<sequence length="225" mass="24179">MTDGRSTQPAPAQAPEQRLRTFWNQRYGAPDYVYGTEPNTFLVQHLPALRPGARVLCLADGEGRNGVWLARQGCDVTSVDIAPAGSAKTEALARRHGVHIATLTEDVTRMDWGSAATGGAGWDAIVSIFLHLPAASRRRLHRSAAQALRPGGLFLWEAYGPGQLGQSTGGPQTAELLPPLTEVREDFAGTGCTVLHQWAGWREVREGALHSGQGCVTQLVLQRPG</sequence>
<dbReference type="GO" id="GO:0008168">
    <property type="term" value="F:methyltransferase activity"/>
    <property type="evidence" value="ECO:0007669"/>
    <property type="project" value="UniProtKB-KW"/>
</dbReference>
<protein>
    <submittedName>
        <fullName evidence="2">Methyltransferase domain-containing protein</fullName>
    </submittedName>
</protein>
<keyword evidence="3" id="KW-1185">Reference proteome</keyword>
<name>A0A1I2DEM1_9BURK</name>
<dbReference type="GO" id="GO:0032259">
    <property type="term" value="P:methylation"/>
    <property type="evidence" value="ECO:0007669"/>
    <property type="project" value="UniProtKB-KW"/>
</dbReference>